<feature type="region of interest" description="Disordered" evidence="5">
    <location>
        <begin position="788"/>
        <end position="815"/>
    </location>
</feature>
<dbReference type="GO" id="GO:0080090">
    <property type="term" value="P:regulation of primary metabolic process"/>
    <property type="evidence" value="ECO:0007669"/>
    <property type="project" value="UniProtKB-ARBA"/>
</dbReference>
<evidence type="ECO:0000256" key="5">
    <source>
        <dbReference type="SAM" id="MobiDB-lite"/>
    </source>
</evidence>
<dbReference type="SMART" id="SM00132">
    <property type="entry name" value="LIM"/>
    <property type="match status" value="1"/>
</dbReference>
<reference evidence="8" key="3">
    <citation type="submission" date="2025-09" db="UniProtKB">
        <authorList>
            <consortium name="Ensembl"/>
        </authorList>
    </citation>
    <scope>IDENTIFICATION</scope>
</reference>
<name>A0A3B4E1Y8_PYGNA</name>
<keyword evidence="3 4" id="KW-0440">LIM domain</keyword>
<dbReference type="PROSITE" id="PS50023">
    <property type="entry name" value="LIM_DOMAIN_2"/>
    <property type="match status" value="1"/>
</dbReference>
<evidence type="ECO:0008006" key="10">
    <source>
        <dbReference type="Google" id="ProtNLM"/>
    </source>
</evidence>
<feature type="region of interest" description="Disordered" evidence="5">
    <location>
        <begin position="199"/>
        <end position="233"/>
    </location>
</feature>
<dbReference type="GeneTree" id="ENSGT00950000183159"/>
<dbReference type="InterPro" id="IPR031865">
    <property type="entry name" value="DUF4757"/>
</dbReference>
<dbReference type="InterPro" id="IPR001478">
    <property type="entry name" value="PDZ"/>
</dbReference>
<dbReference type="Gene3D" id="2.30.42.10">
    <property type="match status" value="1"/>
</dbReference>
<proteinExistence type="predicted"/>
<organism evidence="8 9">
    <name type="scientific">Pygocentrus nattereri</name>
    <name type="common">Red-bellied piranha</name>
    <dbReference type="NCBI Taxonomy" id="42514"/>
    <lineage>
        <taxon>Eukaryota</taxon>
        <taxon>Metazoa</taxon>
        <taxon>Chordata</taxon>
        <taxon>Craniata</taxon>
        <taxon>Vertebrata</taxon>
        <taxon>Euteleostomi</taxon>
        <taxon>Actinopterygii</taxon>
        <taxon>Neopterygii</taxon>
        <taxon>Teleostei</taxon>
        <taxon>Ostariophysi</taxon>
        <taxon>Characiformes</taxon>
        <taxon>Characoidei</taxon>
        <taxon>Pygocentrus</taxon>
    </lineage>
</organism>
<dbReference type="Proteomes" id="UP001501920">
    <property type="component" value="Chromosome 6"/>
</dbReference>
<feature type="compositionally biased region" description="Polar residues" evidence="5">
    <location>
        <begin position="467"/>
        <end position="497"/>
    </location>
</feature>
<dbReference type="FunFam" id="1.10.418.10:FF:000038">
    <property type="entry name" value="LIM and calponin homology domains-containing protein 1"/>
    <property type="match status" value="1"/>
</dbReference>
<feature type="compositionally biased region" description="Polar residues" evidence="5">
    <location>
        <begin position="1146"/>
        <end position="1159"/>
    </location>
</feature>
<dbReference type="SUPFAM" id="SSF47576">
    <property type="entry name" value="Calponin-homology domain, CH-domain"/>
    <property type="match status" value="1"/>
</dbReference>
<keyword evidence="2 4" id="KW-0862">Zinc</keyword>
<feature type="compositionally biased region" description="Polar residues" evidence="5">
    <location>
        <begin position="565"/>
        <end position="581"/>
    </location>
</feature>
<dbReference type="SMART" id="SM00228">
    <property type="entry name" value="PDZ"/>
    <property type="match status" value="1"/>
</dbReference>
<dbReference type="Gene3D" id="1.10.418.10">
    <property type="entry name" value="Calponin-like domain"/>
    <property type="match status" value="1"/>
</dbReference>
<dbReference type="AlphaFoldDB" id="A0A3B4E1Y8"/>
<dbReference type="InterPro" id="IPR029978">
    <property type="entry name" value="LMO-7"/>
</dbReference>
<dbReference type="GO" id="GO:0023051">
    <property type="term" value="P:regulation of signaling"/>
    <property type="evidence" value="ECO:0007669"/>
    <property type="project" value="InterPro"/>
</dbReference>
<feature type="compositionally biased region" description="Basic and acidic residues" evidence="5">
    <location>
        <begin position="362"/>
        <end position="372"/>
    </location>
</feature>
<feature type="compositionally biased region" description="Low complexity" evidence="5">
    <location>
        <begin position="200"/>
        <end position="223"/>
    </location>
</feature>
<dbReference type="GO" id="GO:0046872">
    <property type="term" value="F:metal ion binding"/>
    <property type="evidence" value="ECO:0007669"/>
    <property type="project" value="UniProtKB-KW"/>
</dbReference>
<feature type="compositionally biased region" description="Polar residues" evidence="5">
    <location>
        <begin position="1056"/>
        <end position="1073"/>
    </location>
</feature>
<evidence type="ECO:0000259" key="7">
    <source>
        <dbReference type="PROSITE" id="PS50106"/>
    </source>
</evidence>
<evidence type="ECO:0000259" key="6">
    <source>
        <dbReference type="PROSITE" id="PS50023"/>
    </source>
</evidence>
<dbReference type="Pfam" id="PF15949">
    <property type="entry name" value="DUF4757"/>
    <property type="match status" value="1"/>
</dbReference>
<dbReference type="InterPro" id="IPR036872">
    <property type="entry name" value="CH_dom_sf"/>
</dbReference>
<sequence length="1234" mass="141645">MEALISKYNILFLVFSMSILRLYYNEICKDFFLYHQSSVLEFGLAFSASHPNLVNKIKPGIIKRVNRLSTPIAGLDNVNIFLKACARLGLKEAQLFHPGDLQDLSTRVTVKHQEASRRIKNVLITIYWLGRKAQVDPLYNGPYLNLKAFEGLLDTRLYKALEDCTSPRDSVRECEFGDSWYLERKAIFPLQAGHRREDSLGSLDSLSSRTTSTSSDTTLKGSSEGCGSDPEAEVGFRMSVDKGSVSYRRSLTVTPKTTTQFNQFLPSKDKQSGYVPAPLRKRRAERHDDSRRSWASPMFTEEDGTFSRSKSMSDIAVEQAVTKQIQYEQLQKIRDQMRDSEDKWQDDLTKWKNRRKSVNSDIMKKKEEREQIESLTSSSSTRKSKTFKEMAEERENRGPGSYRSRFSTSDDQDVFEEPAPRSKTLPSRSYTIDNPYAFRDKPMVPSLSSLSDDEPVAGSMASDEAVSPQSPLNTSPGNQSKMSSSKENQTSIYSSRNLLDDPIPANITSKPSLVEPTSSSRSSSASSPPLDQASLYKLDSVQRKQPEVAQVSASLPRSYRRSDSARLTSVVTPRPFGTQSNRVASMPRAYTMDDSHKRFNGDAERSEKTTVPSRYAPFMKEDEAHSQTSSAHISCIMFVFQESYSDMRISLNQKPGTSRDFGFQSTWDSTGAHVKSIQPGSPAQLSHLQVGDEILTVNGHKVADMGYEQWKSSMDQALQQGSLLMDIRRHGKNNWGRDLPSLPFKSHKTINLTSADPLGSPETYLSSNVSFTSHPAVDTAVKTLNSHTDISTPKTLPVPSLSASSNRWSWDPEEERRRQEKWQKEQERLLQEKYRRDQEKLEEEFRKAQQEALNEGTKLYEEVRMSSYCENHIFENKLRQREENQRQEEQMRRKEEQERLEEEKRRRAEQEHLEEEKRRRAEQERLEEEKRRRAEKQRLEEERRRREEQERLEEERRRREQQKRLEEEKKKREEQERQRKEEERRRREEEERRRQEAQERQVMLNMRVFAFIIFLPTLISLAISTGLGEKKESLSQAELERQQIIQEMKKKTPLLTDSSWIRQQNTTSNTSKEPISLPMRRGESLDNLDSTLPSWRSSWTPGSTSSIPDYSRPYSSSSSHHPASATLPASQSLSSLRQSWSTSSTPAQVHNRQTDPQSVSGKKICTFCEMPLGKGAAMIIESLGLCYHLPCFKCIECKADLGGSEAGAEVRIRNKQLYCNSCYTRVKNGQPNDM</sequence>
<dbReference type="GO" id="GO:0030155">
    <property type="term" value="P:regulation of cell adhesion"/>
    <property type="evidence" value="ECO:0007669"/>
    <property type="project" value="InterPro"/>
</dbReference>
<feature type="region of interest" description="Disordered" evidence="5">
    <location>
        <begin position="957"/>
        <end position="998"/>
    </location>
</feature>
<accession>A0A3B4E1Y8</accession>
<evidence type="ECO:0000256" key="1">
    <source>
        <dbReference type="ARBA" id="ARBA00022723"/>
    </source>
</evidence>
<dbReference type="Pfam" id="PF00595">
    <property type="entry name" value="PDZ"/>
    <property type="match status" value="1"/>
</dbReference>
<feature type="domain" description="PDZ" evidence="7">
    <location>
        <begin position="648"/>
        <end position="729"/>
    </location>
</feature>
<feature type="region of interest" description="Disordered" evidence="5">
    <location>
        <begin position="1056"/>
        <end position="1084"/>
    </location>
</feature>
<dbReference type="PANTHER" id="PTHR46767">
    <property type="entry name" value="LIM DOMAIN ONLY PROTEIN 7"/>
    <property type="match status" value="1"/>
</dbReference>
<dbReference type="InterPro" id="IPR036034">
    <property type="entry name" value="PDZ_sf"/>
</dbReference>
<feature type="domain" description="LIM zinc-binding" evidence="6">
    <location>
        <begin position="1163"/>
        <end position="1229"/>
    </location>
</feature>
<feature type="region of interest" description="Disordered" evidence="5">
    <location>
        <begin position="1097"/>
        <end position="1159"/>
    </location>
</feature>
<keyword evidence="1 4" id="KW-0479">Metal-binding</keyword>
<feature type="region of interest" description="Disordered" evidence="5">
    <location>
        <begin position="355"/>
        <end position="581"/>
    </location>
</feature>
<reference evidence="8 9" key="1">
    <citation type="submission" date="2020-10" db="EMBL/GenBank/DDBJ databases">
        <title>Pygocentrus nattereri (red-bellied piranha) genome, fPygNat1, primary haplotype.</title>
        <authorList>
            <person name="Myers G."/>
            <person name="Meyer A."/>
            <person name="Karagic N."/>
            <person name="Pippel M."/>
            <person name="Winkler S."/>
            <person name="Tracey A."/>
            <person name="Wood J."/>
            <person name="Formenti G."/>
            <person name="Howe K."/>
            <person name="Fedrigo O."/>
            <person name="Jarvis E.D."/>
        </authorList>
    </citation>
    <scope>NUCLEOTIDE SEQUENCE [LARGE SCALE GENOMIC DNA]</scope>
</reference>
<dbReference type="Pfam" id="PF00412">
    <property type="entry name" value="LIM"/>
    <property type="match status" value="1"/>
</dbReference>
<dbReference type="PANTHER" id="PTHR46767:SF1">
    <property type="entry name" value="LIM DOMAIN ONLY PROTEIN 7"/>
    <property type="match status" value="1"/>
</dbReference>
<protein>
    <recommendedName>
        <fullName evidence="10">LIM domain 7a</fullName>
    </recommendedName>
</protein>
<dbReference type="SUPFAM" id="SSF50156">
    <property type="entry name" value="PDZ domain-like"/>
    <property type="match status" value="1"/>
</dbReference>
<dbReference type="GO" id="GO:0010604">
    <property type="term" value="P:positive regulation of macromolecule metabolic process"/>
    <property type="evidence" value="ECO:0007669"/>
    <property type="project" value="UniProtKB-ARBA"/>
</dbReference>
<dbReference type="Gene3D" id="2.10.110.10">
    <property type="entry name" value="Cysteine Rich Protein"/>
    <property type="match status" value="1"/>
</dbReference>
<dbReference type="CDD" id="cd08368">
    <property type="entry name" value="LIM"/>
    <property type="match status" value="1"/>
</dbReference>
<feature type="region of interest" description="Disordered" evidence="5">
    <location>
        <begin position="881"/>
        <end position="906"/>
    </location>
</feature>
<dbReference type="PROSITE" id="PS00478">
    <property type="entry name" value="LIM_DOMAIN_1"/>
    <property type="match status" value="1"/>
</dbReference>
<dbReference type="InterPro" id="IPR001781">
    <property type="entry name" value="Znf_LIM"/>
</dbReference>
<evidence type="ECO:0000256" key="3">
    <source>
        <dbReference type="ARBA" id="ARBA00023038"/>
    </source>
</evidence>
<evidence type="ECO:0000313" key="9">
    <source>
        <dbReference type="Proteomes" id="UP001501920"/>
    </source>
</evidence>
<dbReference type="PROSITE" id="PS50106">
    <property type="entry name" value="PDZ"/>
    <property type="match status" value="1"/>
</dbReference>
<dbReference type="Ensembl" id="ENSPNAT00000016126.2">
    <property type="protein sequence ID" value="ENSPNAP00000029249.2"/>
    <property type="gene ID" value="ENSPNAG00000015233.2"/>
</dbReference>
<evidence type="ECO:0000256" key="2">
    <source>
        <dbReference type="ARBA" id="ARBA00022833"/>
    </source>
</evidence>
<evidence type="ECO:0000313" key="8">
    <source>
        <dbReference type="Ensembl" id="ENSPNAP00000029249.2"/>
    </source>
</evidence>
<feature type="compositionally biased region" description="Low complexity" evidence="5">
    <location>
        <begin position="1105"/>
        <end position="1145"/>
    </location>
</feature>
<dbReference type="FunFam" id="2.10.110.10:FF:000041">
    <property type="entry name" value="LIM and calponin homology domains 1"/>
    <property type="match status" value="1"/>
</dbReference>
<feature type="compositionally biased region" description="Basic and acidic residues" evidence="5">
    <location>
        <begin position="386"/>
        <end position="397"/>
    </location>
</feature>
<feature type="compositionally biased region" description="Low complexity" evidence="5">
    <location>
        <begin position="511"/>
        <end position="529"/>
    </location>
</feature>
<keyword evidence="9" id="KW-1185">Reference proteome</keyword>
<evidence type="ECO:0000256" key="4">
    <source>
        <dbReference type="PROSITE-ProRule" id="PRU00125"/>
    </source>
</evidence>
<reference evidence="8" key="2">
    <citation type="submission" date="2025-08" db="UniProtKB">
        <authorList>
            <consortium name="Ensembl"/>
        </authorList>
    </citation>
    <scope>IDENTIFICATION</scope>
</reference>